<dbReference type="EMBL" id="JARKIF010000060">
    <property type="protein sequence ID" value="KAJ7606320.1"/>
    <property type="molecule type" value="Genomic_DNA"/>
</dbReference>
<protein>
    <submittedName>
        <fullName evidence="1">Uncharacterized protein</fullName>
    </submittedName>
</protein>
<evidence type="ECO:0000313" key="2">
    <source>
        <dbReference type="Proteomes" id="UP001221142"/>
    </source>
</evidence>
<name>A0AAD7F9F0_9AGAR</name>
<reference evidence="1" key="1">
    <citation type="submission" date="2023-03" db="EMBL/GenBank/DDBJ databases">
        <title>Massive genome expansion in bonnet fungi (Mycena s.s.) driven by repeated elements and novel gene families across ecological guilds.</title>
        <authorList>
            <consortium name="Lawrence Berkeley National Laboratory"/>
            <person name="Harder C.B."/>
            <person name="Miyauchi S."/>
            <person name="Viragh M."/>
            <person name="Kuo A."/>
            <person name="Thoen E."/>
            <person name="Andreopoulos B."/>
            <person name="Lu D."/>
            <person name="Skrede I."/>
            <person name="Drula E."/>
            <person name="Henrissat B."/>
            <person name="Morin E."/>
            <person name="Kohler A."/>
            <person name="Barry K."/>
            <person name="LaButti K."/>
            <person name="Morin E."/>
            <person name="Salamov A."/>
            <person name="Lipzen A."/>
            <person name="Mereny Z."/>
            <person name="Hegedus B."/>
            <person name="Baldrian P."/>
            <person name="Stursova M."/>
            <person name="Weitz H."/>
            <person name="Taylor A."/>
            <person name="Grigoriev I.V."/>
            <person name="Nagy L.G."/>
            <person name="Martin F."/>
            <person name="Kauserud H."/>
        </authorList>
    </citation>
    <scope>NUCLEOTIDE SEQUENCE</scope>
    <source>
        <strain evidence="1">9284</strain>
    </source>
</reference>
<dbReference type="Proteomes" id="UP001221142">
    <property type="component" value="Unassembled WGS sequence"/>
</dbReference>
<gene>
    <name evidence="1" type="ORF">FB45DRAFT_1068636</name>
</gene>
<dbReference type="AlphaFoldDB" id="A0AAD7F9F0"/>
<organism evidence="1 2">
    <name type="scientific">Roridomyces roridus</name>
    <dbReference type="NCBI Taxonomy" id="1738132"/>
    <lineage>
        <taxon>Eukaryota</taxon>
        <taxon>Fungi</taxon>
        <taxon>Dikarya</taxon>
        <taxon>Basidiomycota</taxon>
        <taxon>Agaricomycotina</taxon>
        <taxon>Agaricomycetes</taxon>
        <taxon>Agaricomycetidae</taxon>
        <taxon>Agaricales</taxon>
        <taxon>Marasmiineae</taxon>
        <taxon>Mycenaceae</taxon>
        <taxon>Roridomyces</taxon>
    </lineage>
</organism>
<keyword evidence="2" id="KW-1185">Reference proteome</keyword>
<evidence type="ECO:0000313" key="1">
    <source>
        <dbReference type="EMBL" id="KAJ7606320.1"/>
    </source>
</evidence>
<proteinExistence type="predicted"/>
<sequence length="177" mass="19547">MSAITSTSTCSSTFSEPIDIWLMKEIAFLGLKNMDVERIVAHVRALQSENWCPHIEESLLRQKVAKIIAEFSTQLQGVDVETDIQLVQTAILLGFVDSSEPQDAEQLVRDLMAENWFPNVSGSVLRQKLHAISTMFGHCTVPTSAAKLQHRESVPVVNYAGSTQLLLSLLIPTAGLR</sequence>
<accession>A0AAD7F9F0</accession>
<comment type="caution">
    <text evidence="1">The sequence shown here is derived from an EMBL/GenBank/DDBJ whole genome shotgun (WGS) entry which is preliminary data.</text>
</comment>